<dbReference type="EMBL" id="JAPZBS010000008">
    <property type="protein sequence ID" value="KAJ5364005.1"/>
    <property type="molecule type" value="Genomic_DNA"/>
</dbReference>
<accession>A0A9W9RQW4</accession>
<comment type="catalytic activity">
    <reaction evidence="1">
        <text>Hydrolysis of (1-&gt;3)-beta-D-glucosidic linkages in (1-&gt;3)-beta-D-glucans.</text>
        <dbReference type="EC" id="3.2.1.39"/>
    </reaction>
</comment>
<evidence type="ECO:0000256" key="4">
    <source>
        <dbReference type="ARBA" id="ARBA00012780"/>
    </source>
</evidence>
<keyword evidence="20" id="KW-1185">Reference proteome</keyword>
<comment type="similarity">
    <text evidence="3">Belongs to the glycosyl hydrolase 81 family.</text>
</comment>
<reference evidence="19" key="2">
    <citation type="journal article" date="2023" name="IMA Fungus">
        <title>Comparative genomic study of the Penicillium genus elucidates a diverse pangenome and 15 lateral gene transfer events.</title>
        <authorList>
            <person name="Petersen C."/>
            <person name="Sorensen T."/>
            <person name="Nielsen M.R."/>
            <person name="Sondergaard T.E."/>
            <person name="Sorensen J.L."/>
            <person name="Fitzpatrick D.A."/>
            <person name="Frisvad J.C."/>
            <person name="Nielsen K.L."/>
        </authorList>
    </citation>
    <scope>NUCLEOTIDE SEQUENCE</scope>
    <source>
        <strain evidence="19">IBT 29864</strain>
    </source>
</reference>
<evidence type="ECO:0000256" key="1">
    <source>
        <dbReference type="ARBA" id="ARBA00000382"/>
    </source>
</evidence>
<evidence type="ECO:0000313" key="20">
    <source>
        <dbReference type="Proteomes" id="UP001147782"/>
    </source>
</evidence>
<dbReference type="FunFam" id="2.70.98.30:FF:000006">
    <property type="entry name" value="Endo-1,3-beta-glucanase Engl1"/>
    <property type="match status" value="1"/>
</dbReference>
<evidence type="ECO:0000256" key="3">
    <source>
        <dbReference type="ARBA" id="ARBA00010730"/>
    </source>
</evidence>
<evidence type="ECO:0000259" key="17">
    <source>
        <dbReference type="Pfam" id="PF03639"/>
    </source>
</evidence>
<evidence type="ECO:0000256" key="15">
    <source>
        <dbReference type="ARBA" id="ARBA00075210"/>
    </source>
</evidence>
<name>A0A9W9RQW4_9EURO</name>
<protein>
    <recommendedName>
        <fullName evidence="14">Glucan endo-1,3-beta-D-glucosidase 1</fullName>
        <ecNumber evidence="4">3.2.1.39</ecNumber>
    </recommendedName>
    <alternativeName>
        <fullName evidence="15">Daughter specific expression protein 4</fullName>
    </alternativeName>
</protein>
<evidence type="ECO:0000313" key="19">
    <source>
        <dbReference type="EMBL" id="KAJ5364005.1"/>
    </source>
</evidence>
<dbReference type="InterPro" id="IPR005200">
    <property type="entry name" value="Endo-beta-glucanase"/>
</dbReference>
<dbReference type="Pfam" id="PF17652">
    <property type="entry name" value="Glyco_hydro81C"/>
    <property type="match status" value="1"/>
</dbReference>
<evidence type="ECO:0000256" key="6">
    <source>
        <dbReference type="ARBA" id="ARBA00022525"/>
    </source>
</evidence>
<dbReference type="InterPro" id="IPR040451">
    <property type="entry name" value="GH81_N"/>
</dbReference>
<feature type="domain" description="Glycosyl hydrolase family 81 C-terminal" evidence="18">
    <location>
        <begin position="611"/>
        <end position="962"/>
    </location>
</feature>
<feature type="compositionally biased region" description="Basic and acidic residues" evidence="16">
    <location>
        <begin position="111"/>
        <end position="121"/>
    </location>
</feature>
<dbReference type="Pfam" id="PF03639">
    <property type="entry name" value="Glyco_hydro_81"/>
    <property type="match status" value="1"/>
</dbReference>
<dbReference type="EC" id="3.2.1.39" evidence="4"/>
<dbReference type="FunFam" id="1.10.287.1170:FF:000001">
    <property type="entry name" value="Endo-1,3-beta-glucanase Engl1"/>
    <property type="match status" value="1"/>
</dbReference>
<dbReference type="FunFam" id="1.20.5.420:FF:000008">
    <property type="entry name" value="Endo-1,3-beta-glucanase Engl1"/>
    <property type="match status" value="1"/>
</dbReference>
<dbReference type="AlphaFoldDB" id="A0A9W9RQW4"/>
<evidence type="ECO:0000259" key="18">
    <source>
        <dbReference type="Pfam" id="PF17652"/>
    </source>
</evidence>
<dbReference type="Gene3D" id="1.20.5.420">
    <property type="entry name" value="Immunoglobulin FC, subunit C"/>
    <property type="match status" value="1"/>
</dbReference>
<dbReference type="GeneID" id="81441810"/>
<evidence type="ECO:0000256" key="7">
    <source>
        <dbReference type="ARBA" id="ARBA00022729"/>
    </source>
</evidence>
<keyword evidence="11" id="KW-0326">Glycosidase</keyword>
<evidence type="ECO:0000256" key="11">
    <source>
        <dbReference type="ARBA" id="ARBA00023295"/>
    </source>
</evidence>
<keyword evidence="7" id="KW-0732">Signal</keyword>
<evidence type="ECO:0000256" key="9">
    <source>
        <dbReference type="ARBA" id="ARBA00023180"/>
    </source>
</evidence>
<evidence type="ECO:0000256" key="8">
    <source>
        <dbReference type="ARBA" id="ARBA00022801"/>
    </source>
</evidence>
<comment type="caution">
    <text evidence="19">The sequence shown here is derived from an EMBL/GenBank/DDBJ whole genome shotgun (WGS) entry which is preliminary data.</text>
</comment>
<feature type="region of interest" description="Disordered" evidence="16">
    <location>
        <begin position="111"/>
        <end position="132"/>
    </location>
</feature>
<feature type="compositionally biased region" description="Polar residues" evidence="16">
    <location>
        <begin position="122"/>
        <end position="132"/>
    </location>
</feature>
<organism evidence="19 20">
    <name type="scientific">Penicillium cataractarum</name>
    <dbReference type="NCBI Taxonomy" id="2100454"/>
    <lineage>
        <taxon>Eukaryota</taxon>
        <taxon>Fungi</taxon>
        <taxon>Dikarya</taxon>
        <taxon>Ascomycota</taxon>
        <taxon>Pezizomycotina</taxon>
        <taxon>Eurotiomycetes</taxon>
        <taxon>Eurotiomycetidae</taxon>
        <taxon>Eurotiales</taxon>
        <taxon>Aspergillaceae</taxon>
        <taxon>Penicillium</taxon>
    </lineage>
</organism>
<evidence type="ECO:0000256" key="12">
    <source>
        <dbReference type="ARBA" id="ARBA00023316"/>
    </source>
</evidence>
<keyword evidence="10" id="KW-0119">Carbohydrate metabolism</keyword>
<proteinExistence type="inferred from homology"/>
<dbReference type="Gene3D" id="2.70.98.30">
    <property type="entry name" value="Golgi alpha-mannosidase II, domain 4"/>
    <property type="match status" value="1"/>
</dbReference>
<evidence type="ECO:0000256" key="14">
    <source>
        <dbReference type="ARBA" id="ARBA00074614"/>
    </source>
</evidence>
<dbReference type="GO" id="GO:0000272">
    <property type="term" value="P:polysaccharide catabolic process"/>
    <property type="evidence" value="ECO:0007669"/>
    <property type="project" value="UniProtKB-KW"/>
</dbReference>
<gene>
    <name evidence="19" type="ORF">N7496_009718</name>
</gene>
<dbReference type="GO" id="GO:0000920">
    <property type="term" value="P:septum digestion after cytokinesis"/>
    <property type="evidence" value="ECO:0007669"/>
    <property type="project" value="UniProtKB-ARBA"/>
</dbReference>
<dbReference type="PANTHER" id="PTHR31983:SF0">
    <property type="entry name" value="GLUCAN ENDO-1,3-BETA-D-GLUCOSIDASE 2"/>
    <property type="match status" value="1"/>
</dbReference>
<dbReference type="GO" id="GO:0009986">
    <property type="term" value="C:cell surface"/>
    <property type="evidence" value="ECO:0007669"/>
    <property type="project" value="TreeGrafter"/>
</dbReference>
<comment type="subcellular location">
    <subcellularLocation>
        <location evidence="2">Secreted</location>
        <location evidence="2">Cell wall</location>
    </subcellularLocation>
</comment>
<keyword evidence="6" id="KW-0964">Secreted</keyword>
<dbReference type="Gene3D" id="1.10.287.1170">
    <property type="entry name" value="glycoside hydrolase family 81 endo-[beta] glucanase"/>
    <property type="match status" value="1"/>
</dbReference>
<evidence type="ECO:0000256" key="5">
    <source>
        <dbReference type="ARBA" id="ARBA00022512"/>
    </source>
</evidence>
<dbReference type="InterPro" id="IPR040720">
    <property type="entry name" value="GH81_C"/>
</dbReference>
<keyword evidence="12" id="KW-0961">Cell wall biogenesis/degradation</keyword>
<dbReference type="PROSITE" id="PS52008">
    <property type="entry name" value="GH81"/>
    <property type="match status" value="1"/>
</dbReference>
<keyword evidence="9" id="KW-0325">Glycoprotein</keyword>
<dbReference type="PANTHER" id="PTHR31983">
    <property type="entry name" value="ENDO-1,3(4)-BETA-GLUCANASE 1"/>
    <property type="match status" value="1"/>
</dbReference>
<dbReference type="GO" id="GO:0071555">
    <property type="term" value="P:cell wall organization"/>
    <property type="evidence" value="ECO:0007669"/>
    <property type="project" value="UniProtKB-KW"/>
</dbReference>
<dbReference type="GO" id="GO:0042973">
    <property type="term" value="F:glucan endo-1,3-beta-D-glucosidase activity"/>
    <property type="evidence" value="ECO:0007669"/>
    <property type="project" value="UniProtKB-EC"/>
</dbReference>
<evidence type="ECO:0000256" key="10">
    <source>
        <dbReference type="ARBA" id="ARBA00023277"/>
    </source>
</evidence>
<dbReference type="GO" id="GO:0052861">
    <property type="term" value="F:endo-1,3(4)-beta-glucanase activity"/>
    <property type="evidence" value="ECO:0007669"/>
    <property type="project" value="InterPro"/>
</dbReference>
<evidence type="ECO:0000256" key="16">
    <source>
        <dbReference type="SAM" id="MobiDB-lite"/>
    </source>
</evidence>
<evidence type="ECO:0000256" key="13">
    <source>
        <dbReference type="ARBA" id="ARBA00023326"/>
    </source>
</evidence>
<keyword evidence="8" id="KW-0378">Hydrolase</keyword>
<feature type="domain" description="Glycosyl hydrolase family 81 N-terminal" evidence="17">
    <location>
        <begin position="284"/>
        <end position="603"/>
    </location>
</feature>
<sequence length="972" mass="106111">MTVPWNYTSDSSASSHRELSQHRERIDWGSRQLHILGTTSDNTFTPCRTVYTPRHIPGSGDNIRRWGVHREYRKASVVFFLRPTLLDRTRAAYPVEAPATLFLNGVNVRAHEPQSHEDRQSRNSCADQSKQSNLSSLGAEDISWNLLNIFPAGTVAEHILVQSATHPETAFKTQYPPSNQRIAIPAAEPDYRIALDNRGHPSQLPFPTVDIGRILDGIGGLLLPPSTTSLPAAVQPTDTPNENSPNAVTSATVATGAVPANIQTRNDHPVQNKYSYNMVLTSNQANATNPIETNKFYAGLFLGSQTNATFTQPYSLAWSRGGGTLKSWGMSVSHVEANVLAYGPPNTKLPGSPVSYYINPIGLQHVILSASELDESSVLNTEEPKAFSAQAVLKRSGGSSQSITFPIVQGMGYVTGVYSDLQPLVESGVFFRKVVNAGSPKPGIFKYQLFLEDDSVWLLYATPDDGKDPQFQLVSTSSFRGPAGFTGTIQVAKNPAGTAGEKFYDNSAGVYPVAGAVSGTVTGTVGTYGLSWTKAGKNATGTPLIMFALPHHVESFDTSTIGRATAIHLRTTTKGNATAVIGDNWVMTEPDLPTDMGFAPWSPTKGSVHTLSADAQRSIVQIAPVELQQDIDGQTNLNSMYYSGKALSKFATLIWTVSNLGNNPDITNTALVELKKCFARFVQNQQQFPLAYDAVWKGVVSTAGYAGDLNADFGNTAYNDHHFHYGYFIQAAAIIGSLDPTWLAQNKEWVNMLVRDAGNSVEDDPYFPFSRSFDWFNGHSWAKGLFESYDGKDQESTSEDTMFAYAVKMWGQTIGDASMEARGNMMLAILRRSLHNYFLMQSNNTNQPSNFIANKVTGILFENKVDHTTYFGSNLEYIQGIHMLPLLPNSGYTRQQQFVAEEWQAMFAANASTPATGVDGGWKGVLFANLALVDPQTSWNFFAQDQFDYSWIDGGASRTWYLAYAAGLGGGP</sequence>
<evidence type="ECO:0000256" key="2">
    <source>
        <dbReference type="ARBA" id="ARBA00004191"/>
    </source>
</evidence>
<dbReference type="OrthoDB" id="4473401at2759"/>
<dbReference type="RefSeq" id="XP_056551631.1">
    <property type="nucleotide sequence ID" value="XM_056702631.1"/>
</dbReference>
<dbReference type="Proteomes" id="UP001147782">
    <property type="component" value="Unassembled WGS sequence"/>
</dbReference>
<keyword evidence="5" id="KW-0134">Cell wall</keyword>
<keyword evidence="13" id="KW-0624">Polysaccharide degradation</keyword>
<reference evidence="19" key="1">
    <citation type="submission" date="2022-11" db="EMBL/GenBank/DDBJ databases">
        <authorList>
            <person name="Petersen C."/>
        </authorList>
    </citation>
    <scope>NUCLEOTIDE SEQUENCE</scope>
    <source>
        <strain evidence="19">IBT 29864</strain>
    </source>
</reference>